<feature type="compositionally biased region" description="Basic residues" evidence="6">
    <location>
        <begin position="389"/>
        <end position="400"/>
    </location>
</feature>
<keyword evidence="8" id="KW-1185">Reference proteome</keyword>
<dbReference type="AlphaFoldDB" id="A0A8C3R9C3"/>
<sequence length="604" mass="64324">MQPTLSAVSACSPQCTFRSSSSTCAATCPARATTSCSAPGSMAGMEDPPPPAGGSPRGAPLSRIRRSRLLATNWVRRPSRSTVPSSSRALASVARRPSGSCRPAAAAAPSPPARLSASRLRSSRPRPSGGAAAGPGSSMASDACPPAATAHRGARRRLFTSPAIGCGARGGVASTVRADSDWPVEHRPPAAHCEPVTRRPGACPPGLAGPQGRRGPDCLCHFRLARARAVRVPLRRDWRGAAERGGADAVSARRLARGRKWAGRARVTTPGSCWRFSSLPRHVLLAATPVAPPLPQPVTKPGQTLPSNPTCSFPLGLDPSPRHNSGYPRPTMVTTTAPPPFLARISAGTEDPRRLPPSALLQRLRRGDSNCENQPSCCLAGPGGSARPALKRVRRRKGKIRPGPAGLLPSRYQQYQQHRTGLGRRTPVGTELVTDAPPEEPPAPAPSRPTPGKPLRKEFLKNKMGKTEKAAVPYGQPVHSLHLCEQPKINRQKSKCNTPVTKIASAKKIENFWQDSVSPEIVQKQEKKPLKNTENFRNAKSKKPIALNEVSQKENYAGAKFSDPPSPSVLPKPPSHWVGGTAELSDQNRELMAVHLKTLLKVQA</sequence>
<feature type="region of interest" description="Disordered" evidence="6">
    <location>
        <begin position="34"/>
        <end position="60"/>
    </location>
</feature>
<protein>
    <submittedName>
        <fullName evidence="7">Proline rich nuclear receptor coactivator 1</fullName>
    </submittedName>
</protein>
<dbReference type="Ensembl" id="ENSCRFT00000017444.1">
    <property type="protein sequence ID" value="ENSCRFP00000016858.1"/>
    <property type="gene ID" value="ENSCRFG00000012874.1"/>
</dbReference>
<feature type="compositionally biased region" description="Low complexity" evidence="6">
    <location>
        <begin position="80"/>
        <end position="141"/>
    </location>
</feature>
<evidence type="ECO:0000313" key="8">
    <source>
        <dbReference type="Proteomes" id="UP000694396"/>
    </source>
</evidence>
<reference evidence="7" key="2">
    <citation type="submission" date="2025-09" db="UniProtKB">
        <authorList>
            <consortium name="Ensembl"/>
        </authorList>
    </citation>
    <scope>IDENTIFICATION</scope>
</reference>
<evidence type="ECO:0000256" key="3">
    <source>
        <dbReference type="ARBA" id="ARBA00023159"/>
    </source>
</evidence>
<keyword evidence="4" id="KW-0804">Transcription</keyword>
<organism evidence="7 8">
    <name type="scientific">Cyanoderma ruficeps</name>
    <name type="common">rufous-capped babbler</name>
    <dbReference type="NCBI Taxonomy" id="181631"/>
    <lineage>
        <taxon>Eukaryota</taxon>
        <taxon>Metazoa</taxon>
        <taxon>Chordata</taxon>
        <taxon>Craniata</taxon>
        <taxon>Vertebrata</taxon>
        <taxon>Euteleostomi</taxon>
        <taxon>Archelosauria</taxon>
        <taxon>Archosauria</taxon>
        <taxon>Dinosauria</taxon>
        <taxon>Saurischia</taxon>
        <taxon>Theropoda</taxon>
        <taxon>Coelurosauria</taxon>
        <taxon>Aves</taxon>
        <taxon>Neognathae</taxon>
        <taxon>Neoaves</taxon>
        <taxon>Telluraves</taxon>
        <taxon>Australaves</taxon>
        <taxon>Passeriformes</taxon>
        <taxon>Sylvioidea</taxon>
        <taxon>Timaliidae</taxon>
        <taxon>Cyanoderma</taxon>
    </lineage>
</organism>
<accession>A0A8C3R9C3</accession>
<dbReference type="InterPro" id="IPR026780">
    <property type="entry name" value="PNRC1/2"/>
</dbReference>
<evidence type="ECO:0000256" key="1">
    <source>
        <dbReference type="ARBA" id="ARBA00004123"/>
    </source>
</evidence>
<keyword evidence="3" id="KW-0010">Activator</keyword>
<evidence type="ECO:0000256" key="2">
    <source>
        <dbReference type="ARBA" id="ARBA00023015"/>
    </source>
</evidence>
<feature type="region of interest" description="Disordered" evidence="6">
    <location>
        <begin position="382"/>
        <end position="454"/>
    </location>
</feature>
<comment type="subcellular location">
    <subcellularLocation>
        <location evidence="1">Nucleus</location>
    </subcellularLocation>
</comment>
<feature type="region of interest" description="Disordered" evidence="6">
    <location>
        <begin position="556"/>
        <end position="575"/>
    </location>
</feature>
<feature type="compositionally biased region" description="Pro residues" evidence="6">
    <location>
        <begin position="564"/>
        <end position="574"/>
    </location>
</feature>
<feature type="compositionally biased region" description="Pro residues" evidence="6">
    <location>
        <begin position="439"/>
        <end position="452"/>
    </location>
</feature>
<evidence type="ECO:0000256" key="4">
    <source>
        <dbReference type="ARBA" id="ARBA00023163"/>
    </source>
</evidence>
<dbReference type="GO" id="GO:0005634">
    <property type="term" value="C:nucleus"/>
    <property type="evidence" value="ECO:0007669"/>
    <property type="project" value="UniProtKB-SubCell"/>
</dbReference>
<dbReference type="GO" id="GO:0016071">
    <property type="term" value="P:mRNA metabolic process"/>
    <property type="evidence" value="ECO:0007669"/>
    <property type="project" value="UniProtKB-ARBA"/>
</dbReference>
<evidence type="ECO:0000256" key="5">
    <source>
        <dbReference type="ARBA" id="ARBA00023242"/>
    </source>
</evidence>
<dbReference type="Proteomes" id="UP000694396">
    <property type="component" value="Unplaced"/>
</dbReference>
<evidence type="ECO:0000313" key="7">
    <source>
        <dbReference type="Ensembl" id="ENSCRFP00000016858.1"/>
    </source>
</evidence>
<feature type="region of interest" description="Disordered" evidence="6">
    <location>
        <begin position="523"/>
        <end position="551"/>
    </location>
</feature>
<dbReference type="InterPro" id="IPR028322">
    <property type="entry name" value="PNRC-like_rgn"/>
</dbReference>
<keyword evidence="2" id="KW-0805">Transcription regulation</keyword>
<evidence type="ECO:0000256" key="6">
    <source>
        <dbReference type="SAM" id="MobiDB-lite"/>
    </source>
</evidence>
<reference evidence="7" key="1">
    <citation type="submission" date="2025-08" db="UniProtKB">
        <authorList>
            <consortium name="Ensembl"/>
        </authorList>
    </citation>
    <scope>IDENTIFICATION</scope>
</reference>
<dbReference type="PANTHER" id="PTHR15405">
    <property type="entry name" value="PROLINE-RICH NUCLEAR RECEPTOR COACTIVATOR"/>
    <property type="match status" value="1"/>
</dbReference>
<name>A0A8C3R9C3_9PASS</name>
<proteinExistence type="predicted"/>
<dbReference type="Pfam" id="PF15365">
    <property type="entry name" value="PNRC"/>
    <property type="match status" value="1"/>
</dbReference>
<feature type="region of interest" description="Disordered" evidence="6">
    <location>
        <begin position="77"/>
        <end position="149"/>
    </location>
</feature>
<keyword evidence="5" id="KW-0539">Nucleus</keyword>
<feature type="region of interest" description="Disordered" evidence="6">
    <location>
        <begin position="182"/>
        <end position="210"/>
    </location>
</feature>